<accession>A0A1J0KTI4</accession>
<evidence type="ECO:0000313" key="2">
    <source>
        <dbReference type="EMBL" id="APC96948.1"/>
    </source>
</evidence>
<keyword evidence="1" id="KW-1133">Transmembrane helix</keyword>
<dbReference type="RefSeq" id="WP_071664620.1">
    <property type="nucleotide sequence ID" value="NZ_CP009654.1"/>
</dbReference>
<evidence type="ECO:0008006" key="4">
    <source>
        <dbReference type="Google" id="ProtNLM"/>
    </source>
</evidence>
<evidence type="ECO:0000313" key="3">
    <source>
        <dbReference type="Proteomes" id="UP000182521"/>
    </source>
</evidence>
<evidence type="ECO:0000256" key="1">
    <source>
        <dbReference type="SAM" id="Phobius"/>
    </source>
</evidence>
<feature type="transmembrane region" description="Helical" evidence="1">
    <location>
        <begin position="26"/>
        <end position="44"/>
    </location>
</feature>
<keyword evidence="1" id="KW-0812">Transmembrane</keyword>
<gene>
    <name evidence="2" type="ORF">KX01_1767</name>
</gene>
<dbReference type="EMBL" id="CP009654">
    <property type="protein sequence ID" value="APC96948.1"/>
    <property type="molecule type" value="Genomic_DNA"/>
</dbReference>
<dbReference type="OrthoDB" id="5605736at2"/>
<sequence length="249" mass="28744">MSDIKNDEYIEISIKDILCKLWRNKLVFIVALMIALIVGGIALAKKNYNGYTYFANVSLPIYNDGRLILFSRDIINIYNSDQYNVTDKDLNVDTKTGDYYSINLTYVSNKPIQRDLLDKRVENFVNFFNSSDSLNRATTKYVNSLNEANQHIKLLDSKIKQYKSKHSSEVVDLAMTMLKDNLITYESMRLQAELDIKNAKFVVNQTSVDYAKISKKKYILVVLVLSFLFSVFAALGVDYLREKFLNRKS</sequence>
<dbReference type="AlphaFoldDB" id="A0A1J0KTI4"/>
<keyword evidence="1" id="KW-0472">Membrane</keyword>
<reference evidence="3" key="1">
    <citation type="submission" date="2014-10" db="EMBL/GenBank/DDBJ databases">
        <authorList>
            <person name="Kuske C.R."/>
            <person name="Challacombe J.F."/>
            <person name="Daligault H.E."/>
            <person name="Davenport K.W."/>
            <person name="Johnson S.L."/>
            <person name="Siddaramappa S."/>
            <person name="Petersen J.M."/>
        </authorList>
    </citation>
    <scope>NUCLEOTIDE SEQUENCE [LARGE SCALE GENOMIC DNA]</scope>
    <source>
        <strain evidence="3">CA97-1460</strain>
    </source>
</reference>
<dbReference type="Proteomes" id="UP000182521">
    <property type="component" value="Chromosome"/>
</dbReference>
<feature type="transmembrane region" description="Helical" evidence="1">
    <location>
        <begin position="218"/>
        <end position="240"/>
    </location>
</feature>
<dbReference type="KEGG" id="frc:KX01_1767"/>
<protein>
    <recommendedName>
        <fullName evidence="4">Chain length determinant family protein</fullName>
    </recommendedName>
</protein>
<dbReference type="STRING" id="1542390.KX01_1767"/>
<name>A0A1J0KTI4_9GAMM</name>
<organism evidence="2 3">
    <name type="scientific">Francisella frigiditurris</name>
    <dbReference type="NCBI Taxonomy" id="1542390"/>
    <lineage>
        <taxon>Bacteria</taxon>
        <taxon>Pseudomonadati</taxon>
        <taxon>Pseudomonadota</taxon>
        <taxon>Gammaproteobacteria</taxon>
        <taxon>Thiotrichales</taxon>
        <taxon>Francisellaceae</taxon>
        <taxon>Francisella</taxon>
    </lineage>
</organism>
<keyword evidence="3" id="KW-1185">Reference proteome</keyword>
<proteinExistence type="predicted"/>